<dbReference type="RefSeq" id="XP_002788646.1">
    <property type="nucleotide sequence ID" value="XM_002788600.1"/>
</dbReference>
<feature type="region of interest" description="Disordered" evidence="2">
    <location>
        <begin position="169"/>
        <end position="200"/>
    </location>
</feature>
<feature type="compositionally biased region" description="Polar residues" evidence="2">
    <location>
        <begin position="1088"/>
        <end position="1108"/>
    </location>
</feature>
<feature type="region of interest" description="Disordered" evidence="2">
    <location>
        <begin position="1610"/>
        <end position="1635"/>
    </location>
</feature>
<feature type="compositionally biased region" description="Basic and acidic residues" evidence="2">
    <location>
        <begin position="1457"/>
        <end position="1497"/>
    </location>
</feature>
<feature type="compositionally biased region" description="Polar residues" evidence="2">
    <location>
        <begin position="857"/>
        <end position="866"/>
    </location>
</feature>
<feature type="compositionally biased region" description="Basic and acidic residues" evidence="2">
    <location>
        <begin position="1185"/>
        <end position="1197"/>
    </location>
</feature>
<feature type="region of interest" description="Disordered" evidence="2">
    <location>
        <begin position="1677"/>
        <end position="1721"/>
    </location>
</feature>
<dbReference type="EMBL" id="GG670562">
    <property type="protein sequence ID" value="EER20442.1"/>
    <property type="molecule type" value="Genomic_DNA"/>
</dbReference>
<dbReference type="OrthoDB" id="439572at2759"/>
<gene>
    <name evidence="3" type="ORF">Pmar_PMAR010183</name>
</gene>
<feature type="region of interest" description="Disordered" evidence="2">
    <location>
        <begin position="847"/>
        <end position="887"/>
    </location>
</feature>
<feature type="compositionally biased region" description="Basic and acidic residues" evidence="2">
    <location>
        <begin position="1049"/>
        <end position="1059"/>
    </location>
</feature>
<feature type="compositionally biased region" description="Basic and acidic residues" evidence="2">
    <location>
        <begin position="847"/>
        <end position="856"/>
    </location>
</feature>
<feature type="compositionally biased region" description="Basic and acidic residues" evidence="2">
    <location>
        <begin position="441"/>
        <end position="457"/>
    </location>
</feature>
<feature type="compositionally biased region" description="Basic and acidic residues" evidence="2">
    <location>
        <begin position="1369"/>
        <end position="1442"/>
    </location>
</feature>
<feature type="compositionally biased region" description="Polar residues" evidence="2">
    <location>
        <begin position="1206"/>
        <end position="1225"/>
    </location>
</feature>
<feature type="compositionally biased region" description="Basic and acidic residues" evidence="2">
    <location>
        <begin position="1154"/>
        <end position="1172"/>
    </location>
</feature>
<keyword evidence="4" id="KW-1185">Reference proteome</keyword>
<feature type="region of interest" description="Disordered" evidence="2">
    <location>
        <begin position="439"/>
        <end position="466"/>
    </location>
</feature>
<organism evidence="4">
    <name type="scientific">Perkinsus marinus (strain ATCC 50983 / TXsc)</name>
    <dbReference type="NCBI Taxonomy" id="423536"/>
    <lineage>
        <taxon>Eukaryota</taxon>
        <taxon>Sar</taxon>
        <taxon>Alveolata</taxon>
        <taxon>Perkinsozoa</taxon>
        <taxon>Perkinsea</taxon>
        <taxon>Perkinsida</taxon>
        <taxon>Perkinsidae</taxon>
        <taxon>Perkinsus</taxon>
    </lineage>
</organism>
<feature type="compositionally biased region" description="Basic and acidic residues" evidence="2">
    <location>
        <begin position="338"/>
        <end position="358"/>
    </location>
</feature>
<feature type="region of interest" description="Disordered" evidence="2">
    <location>
        <begin position="795"/>
        <end position="828"/>
    </location>
</feature>
<evidence type="ECO:0000313" key="3">
    <source>
        <dbReference type="EMBL" id="EER20442.1"/>
    </source>
</evidence>
<dbReference type="PANTHER" id="PTHR23159">
    <property type="entry name" value="CENTROSOMAL PROTEIN 2"/>
    <property type="match status" value="1"/>
</dbReference>
<feature type="compositionally biased region" description="Polar residues" evidence="2">
    <location>
        <begin position="1290"/>
        <end position="1301"/>
    </location>
</feature>
<dbReference type="InParanoid" id="C5K520"/>
<dbReference type="GeneID" id="9053993"/>
<dbReference type="Proteomes" id="UP000007800">
    <property type="component" value="Unassembled WGS sequence"/>
</dbReference>
<feature type="compositionally biased region" description="Basic and acidic residues" evidence="2">
    <location>
        <begin position="804"/>
        <end position="813"/>
    </location>
</feature>
<feature type="region of interest" description="Disordered" evidence="2">
    <location>
        <begin position="496"/>
        <end position="546"/>
    </location>
</feature>
<name>C5K520_PERM5</name>
<dbReference type="OMA" id="KEDHAAY"/>
<accession>C5K520</accession>
<reference evidence="3 4" key="1">
    <citation type="submission" date="2008-07" db="EMBL/GenBank/DDBJ databases">
        <authorList>
            <person name="El-Sayed N."/>
            <person name="Caler E."/>
            <person name="Inman J."/>
            <person name="Amedeo P."/>
            <person name="Hass B."/>
            <person name="Wortman J."/>
        </authorList>
    </citation>
    <scope>NUCLEOTIDE SEQUENCE [LARGE SCALE GENOMIC DNA]</scope>
    <source>
        <strain evidence="4">ATCC 50983 / TXsc</strain>
    </source>
</reference>
<feature type="region of interest" description="Disordered" evidence="2">
    <location>
        <begin position="319"/>
        <end position="358"/>
    </location>
</feature>
<feature type="compositionally biased region" description="Polar residues" evidence="2">
    <location>
        <begin position="327"/>
        <end position="337"/>
    </location>
</feature>
<feature type="compositionally biased region" description="Basic and acidic residues" evidence="2">
    <location>
        <begin position="875"/>
        <end position="887"/>
    </location>
</feature>
<dbReference type="PANTHER" id="PTHR23159:SF31">
    <property type="entry name" value="CENTROSOME-ASSOCIATED PROTEIN CEP250 ISOFORM X1"/>
    <property type="match status" value="1"/>
</dbReference>
<sequence>MASTAHNATRSSPRQQGPLGEGVEAYSDPQSAQDWRNEELQDMQMKLESAMERLNRESTLADQLRAALSNKEGEAEQLQQTVKMLQAENSRLNNSSTDGDGGSVKKLKNRIEEQEAKITALQSALQEAHAAKKASVSSVQQQEEYQGLREELGRLQESVERYQAELQRREVENRELQGELADAKRADDEQRSDLSSRVESAEKIVSELREELQRAHEDEAATVGKYEARIEELERANSPKRGDVSSMASSYEVVDLDPNTMEHPGDTQLEEAARMAEEDKAALRAELAERTAKVDELQNSVHDLQEHVEDLTARLREAEAGRERSLQELSEATLTLKDQQKGAEEGRARADEEAESLRRELEAKELTYNNLLRQVEEMREHMEEQAKELVAMATEKAAASIKSEEEVAHLKEQLQQAIGRSNLADGLEEELSDAQMALTEAQDRESALEEAAEKAKNELAQASSELNELREEVTTLQETLAASRREVMEYKESLESLQADADKLKEELSEAEEQREAERLRADRSEHEVEETKRQLAELKAGEASKDGEMDELRARLEEMHEEFGKAQDDLCSAESMIEEYDQENRAKSEHIMKLTEALEARDDFINQVTDYRDLLVKDVAVLGEEAENRATLAAEYYKEMKTLHKQLSEAHEKGSALARAWQQSGADRLAEVKNVASKAAASLKEKDELIAEIKGQYHKLADKYTQLAEKRQREIDDGKARLERASEANEEKLSSVIGRAQAVLKSVEDDNAAATSRTEAYINSIMSLNDRLMATLKSSSKQSEGEMAKIVTMLQTERRKRRSAEEALEKVSSESAGQEPSAAASRRLAVHLARHVQDLTATIKELREKQGEEKPSTASIESSGENSDESLESLQRESSRLRRAMPDYRSSDLSKCMVSLSSLKADITTTEDEYAEDIVDDLDEDFSPSHIIDPLPSTPTADDVDSLAGLVSDETSVAPVDCSAAIEYFQDWMETSIPESPRFKDVDLEHTVKADVPNQEDLPSIPTLALVRPDILRSETDGWSTQVAPSVIGGHPESTIGEVPPPNRVDEASSDRWDNFAANAGDGSQVPPSSSSASSCHGDAWSTERQGSIATTTEVAAASSQPEATRDMEGVDGGTGGARQEHALAIASTGSEGVDFIGSSLSGGESELEPERLQEESLSERTRDSHPEATQSDTDVGHTPTEDVRHQSRDTDDWLIGEETTAATRQPESTVDVSPGSSRLQQDEEDGVASPEEGRPGGAADLWAREAPSKTPEIVAAVPEEEMVDVEDMPEDGVASHGVEDLQPRASSVATPTGHASMSGVPVGSTIASPGHDEVVLAGGVPADDDHAALVADDGHDDVDIDGDGRGGVNVDNDNTVFVASAGHDDVVTAPGSRDDVVTAPGSRDDVVTAPGSRDDVVTAPGSRDDVVTAPGSRDDVVTAPGSRDDVVTAPGSHDDVVTAPGSHDGVVTAPDGHDDVVTAPDGRDDVVTAPDGRDDVVTAPGSRDDVVTAPGSHDDVVTALGSHDDVVTAADGHDAAVAAVELHQDSPVEGDTVGSELVDEDRAHLHEERTAASPASDIESNIPANYSIATLDEDPVVTQSSLGCSPTPWDSPKHEQTAALMSKGSLDLEGGNGGADQGGATPWDDSRDGADVDDFWGAWEDAEPHANQQEQRAGVVSVPQEKVVESHDTVIAPDEEQAPLNEGSVAPSPQGSAKPVPLSEHQELGSPVGVAEPSNLWDDTEVDSLAMDGWDDHVQSPAHIGPFAATSGTAVQSASDSLWDHPANASVESGIVSPDAGWGLDQDSPRVVSSAVTGEQQVPQHLPTTPTQPATHVPVSGREQETDVKKTPSKEPLDDDFWDLLNSA</sequence>
<evidence type="ECO:0000313" key="4">
    <source>
        <dbReference type="Proteomes" id="UP000007800"/>
    </source>
</evidence>
<proteinExistence type="predicted"/>
<feature type="region of interest" description="Disordered" evidence="2">
    <location>
        <begin position="1369"/>
        <end position="1497"/>
    </location>
</feature>
<feature type="region of interest" description="Disordered" evidence="2">
    <location>
        <begin position="1290"/>
        <end position="1317"/>
    </location>
</feature>
<feature type="coiled-coil region" evidence="1">
    <location>
        <begin position="691"/>
        <end position="729"/>
    </location>
</feature>
<evidence type="ECO:0000256" key="1">
    <source>
        <dbReference type="SAM" id="Coils"/>
    </source>
</evidence>
<dbReference type="Gene3D" id="1.10.287.1490">
    <property type="match status" value="1"/>
</dbReference>
<feature type="region of interest" description="Disordered" evidence="2">
    <location>
        <begin position="1027"/>
        <end position="1255"/>
    </location>
</feature>
<feature type="compositionally biased region" description="Polar residues" evidence="2">
    <location>
        <begin position="1796"/>
        <end position="1816"/>
    </location>
</feature>
<protein>
    <submittedName>
        <fullName evidence="3">Uncharacterized protein</fullName>
    </submittedName>
</protein>
<feature type="region of interest" description="Disordered" evidence="2">
    <location>
        <begin position="1781"/>
        <end position="1850"/>
    </location>
</feature>
<feature type="compositionally biased region" description="Basic and acidic residues" evidence="2">
    <location>
        <begin position="1824"/>
        <end position="1838"/>
    </location>
</feature>
<feature type="compositionally biased region" description="Polar residues" evidence="2">
    <location>
        <begin position="1"/>
        <end position="15"/>
    </location>
</feature>
<keyword evidence="1" id="KW-0175">Coiled coil</keyword>
<feature type="region of interest" description="Disordered" evidence="2">
    <location>
        <begin position="1"/>
        <end position="37"/>
    </location>
</feature>
<evidence type="ECO:0000256" key="2">
    <source>
        <dbReference type="SAM" id="MobiDB-lite"/>
    </source>
</evidence>